<dbReference type="InterPro" id="IPR011990">
    <property type="entry name" value="TPR-like_helical_dom_sf"/>
</dbReference>
<reference evidence="5" key="1">
    <citation type="submission" date="2023-10" db="EMBL/GenBank/DDBJ databases">
        <authorList>
            <person name="Chen Y."/>
            <person name="Shah S."/>
            <person name="Dougan E. K."/>
            <person name="Thang M."/>
            <person name="Chan C."/>
        </authorList>
    </citation>
    <scope>NUCLEOTIDE SEQUENCE [LARGE SCALE GENOMIC DNA]</scope>
</reference>
<comment type="caution">
    <text evidence="5">The sequence shown here is derived from an EMBL/GenBank/DDBJ whole genome shotgun (WGS) entry which is preliminary data.</text>
</comment>
<dbReference type="Pfam" id="PF13424">
    <property type="entry name" value="TPR_12"/>
    <property type="match status" value="1"/>
</dbReference>
<dbReference type="Gene3D" id="1.25.40.10">
    <property type="entry name" value="Tetratricopeptide repeat domain"/>
    <property type="match status" value="1"/>
</dbReference>
<keyword evidence="1" id="KW-0677">Repeat</keyword>
<dbReference type="PANTHER" id="PTHR45641:SF19">
    <property type="entry name" value="NEPHROCYSTIN-3"/>
    <property type="match status" value="1"/>
</dbReference>
<gene>
    <name evidence="5" type="ORF">PCOR1329_LOCUS21661</name>
</gene>
<dbReference type="SUPFAM" id="SSF48452">
    <property type="entry name" value="TPR-like"/>
    <property type="match status" value="1"/>
</dbReference>
<feature type="chain" id="PRO_5045155202" evidence="4">
    <location>
        <begin position="37"/>
        <end position="565"/>
    </location>
</feature>
<proteinExistence type="predicted"/>
<organism evidence="5 6">
    <name type="scientific">Prorocentrum cordatum</name>
    <dbReference type="NCBI Taxonomy" id="2364126"/>
    <lineage>
        <taxon>Eukaryota</taxon>
        <taxon>Sar</taxon>
        <taxon>Alveolata</taxon>
        <taxon>Dinophyceae</taxon>
        <taxon>Prorocentrales</taxon>
        <taxon>Prorocentraceae</taxon>
        <taxon>Prorocentrum</taxon>
    </lineage>
</organism>
<feature type="repeat" description="TPR" evidence="3">
    <location>
        <begin position="262"/>
        <end position="295"/>
    </location>
</feature>
<name>A0ABN9RKQ1_9DINO</name>
<dbReference type="PANTHER" id="PTHR45641">
    <property type="entry name" value="TETRATRICOPEPTIDE REPEAT PROTEIN (AFU_ORTHOLOGUE AFUA_6G03870)"/>
    <property type="match status" value="1"/>
</dbReference>
<accession>A0ABN9RKQ1</accession>
<feature type="signal peptide" evidence="4">
    <location>
        <begin position="1"/>
        <end position="36"/>
    </location>
</feature>
<evidence type="ECO:0000256" key="3">
    <source>
        <dbReference type="PROSITE-ProRule" id="PRU00339"/>
    </source>
</evidence>
<keyword evidence="2 3" id="KW-0802">TPR repeat</keyword>
<sequence>MAMARPRGRRPRRGSRWAAAALQAACSLAVLRALAASPPRERLGAFAGRAAPRGAAPATRCGAVPIQKELAMSRVHGEFPRAMVKSAHIDEDAVETACAALANSVLKGNTYQFEALAVVLRSMMPPTTGSQQVRGPPEFATIEKERLVWSEQDYMSGPQENLMALQGYEAEYARRVAYAKEGFRDPMVLEGALDLAVAYLKNYAVDKADALYAAIEPYCMERGLPWDVKWLQDCATLRCKQARQPEAAVLLEEVAKRTPPHPATLNNLGTVYNMMRQHDKAQEYFEASMEIAGRDEPGKENLWYIGTAKKHMGQYDEALPMLLKALEEWERDEPEDDVTLAKLLDTIGSCYDKMGQSDMAVEQFTKARILYGRSIGPESPLYGSACEGLAKALVHAGRYEEGFDRLEETFLNGAEKDAIHTTPLFELLGIVLEDLVYPGNIDTRELARLEGPIELAVRNMVHRGIDGDGNAGVLFERMAQVMLRCSMAEPASPREEQDGAARRRALARQLLERARPLVEECTRKGEADLTHISEMIRMELQILEQQDAAYRTKLGAPTAGVAALQ</sequence>
<evidence type="ECO:0000256" key="1">
    <source>
        <dbReference type="ARBA" id="ARBA00022737"/>
    </source>
</evidence>
<evidence type="ECO:0000313" key="5">
    <source>
        <dbReference type="EMBL" id="CAK0819728.1"/>
    </source>
</evidence>
<dbReference type="Proteomes" id="UP001189429">
    <property type="component" value="Unassembled WGS sequence"/>
</dbReference>
<evidence type="ECO:0000313" key="6">
    <source>
        <dbReference type="Proteomes" id="UP001189429"/>
    </source>
</evidence>
<dbReference type="Pfam" id="PF13374">
    <property type="entry name" value="TPR_10"/>
    <property type="match status" value="1"/>
</dbReference>
<protein>
    <submittedName>
        <fullName evidence="5">Uncharacterized protein</fullName>
    </submittedName>
</protein>
<evidence type="ECO:0000256" key="4">
    <source>
        <dbReference type="SAM" id="SignalP"/>
    </source>
</evidence>
<dbReference type="EMBL" id="CAUYUJ010007158">
    <property type="protein sequence ID" value="CAK0819728.1"/>
    <property type="molecule type" value="Genomic_DNA"/>
</dbReference>
<keyword evidence="4" id="KW-0732">Signal</keyword>
<evidence type="ECO:0000256" key="2">
    <source>
        <dbReference type="ARBA" id="ARBA00022803"/>
    </source>
</evidence>
<dbReference type="InterPro" id="IPR019734">
    <property type="entry name" value="TPR_rpt"/>
</dbReference>
<dbReference type="PROSITE" id="PS50005">
    <property type="entry name" value="TPR"/>
    <property type="match status" value="1"/>
</dbReference>
<keyword evidence="6" id="KW-1185">Reference proteome</keyword>
<dbReference type="SMART" id="SM00028">
    <property type="entry name" value="TPR"/>
    <property type="match status" value="3"/>
</dbReference>